<dbReference type="Gene3D" id="1.10.3210.10">
    <property type="entry name" value="Hypothetical protein af1432"/>
    <property type="match status" value="1"/>
</dbReference>
<evidence type="ECO:0000256" key="1">
    <source>
        <dbReference type="ARBA" id="ARBA00009861"/>
    </source>
</evidence>
<comment type="similarity">
    <text evidence="1">Belongs to the plant acyltransferase family.</text>
</comment>
<gene>
    <name evidence="5" type="ORF">CQW23_25223</name>
</gene>
<accession>A0A2G2VKE2</accession>
<dbReference type="InterPro" id="IPR023213">
    <property type="entry name" value="CAT-like_dom_sf"/>
</dbReference>
<reference evidence="6" key="2">
    <citation type="journal article" date="2017" name="J. Anim. Genet.">
        <title>Multiple reference genome sequences of hot pepper reveal the massive evolution of plant disease resistance genes by retroduplication.</title>
        <authorList>
            <person name="Kim S."/>
            <person name="Park J."/>
            <person name="Yeom S.-I."/>
            <person name="Kim Y.-M."/>
            <person name="Seo E."/>
            <person name="Kim K.-T."/>
            <person name="Kim M.-S."/>
            <person name="Lee J.M."/>
            <person name="Cheong K."/>
            <person name="Shin H.-S."/>
            <person name="Kim S.-B."/>
            <person name="Han K."/>
            <person name="Lee J."/>
            <person name="Park M."/>
            <person name="Lee H.-A."/>
            <person name="Lee H.-Y."/>
            <person name="Lee Y."/>
            <person name="Oh S."/>
            <person name="Lee J.H."/>
            <person name="Choi E."/>
            <person name="Choi E."/>
            <person name="Lee S.E."/>
            <person name="Jeon J."/>
            <person name="Kim H."/>
            <person name="Choi G."/>
            <person name="Song H."/>
            <person name="Lee J."/>
            <person name="Lee S.-C."/>
            <person name="Kwon J.-K."/>
            <person name="Lee H.-Y."/>
            <person name="Koo N."/>
            <person name="Hong Y."/>
            <person name="Kim R.W."/>
            <person name="Kang W.-H."/>
            <person name="Huh J.H."/>
            <person name="Kang B.-C."/>
            <person name="Yang T.-J."/>
            <person name="Lee Y.-H."/>
            <person name="Bennetzen J.L."/>
            <person name="Choi D."/>
        </authorList>
    </citation>
    <scope>NUCLEOTIDE SEQUENCE [LARGE SCALE GENOMIC DNA]</scope>
    <source>
        <strain evidence="6">cv. PBC81</strain>
    </source>
</reference>
<dbReference type="AlphaFoldDB" id="A0A2G2VKE2"/>
<dbReference type="Pfam" id="PF13023">
    <property type="entry name" value="HD_3"/>
    <property type="match status" value="1"/>
</dbReference>
<evidence type="ECO:0000256" key="2">
    <source>
        <dbReference type="ARBA" id="ARBA00022679"/>
    </source>
</evidence>
<evidence type="ECO:0000256" key="3">
    <source>
        <dbReference type="ARBA" id="ARBA00023315"/>
    </source>
</evidence>
<dbReference type="InterPro" id="IPR006674">
    <property type="entry name" value="HD_domain"/>
</dbReference>
<dbReference type="SUPFAM" id="SSF109604">
    <property type="entry name" value="HD-domain/PDEase-like"/>
    <property type="match status" value="1"/>
</dbReference>
<comment type="caution">
    <text evidence="5">The sequence shown here is derived from an EMBL/GenBank/DDBJ whole genome shotgun (WGS) entry which is preliminary data.</text>
</comment>
<proteinExistence type="inferred from homology"/>
<organism evidence="5 6">
    <name type="scientific">Capsicum baccatum</name>
    <name type="common">Peruvian pepper</name>
    <dbReference type="NCBI Taxonomy" id="33114"/>
    <lineage>
        <taxon>Eukaryota</taxon>
        <taxon>Viridiplantae</taxon>
        <taxon>Streptophyta</taxon>
        <taxon>Embryophyta</taxon>
        <taxon>Tracheophyta</taxon>
        <taxon>Spermatophyta</taxon>
        <taxon>Magnoliopsida</taxon>
        <taxon>eudicotyledons</taxon>
        <taxon>Gunneridae</taxon>
        <taxon>Pentapetalae</taxon>
        <taxon>asterids</taxon>
        <taxon>lamiids</taxon>
        <taxon>Solanales</taxon>
        <taxon>Solanaceae</taxon>
        <taxon>Solanoideae</taxon>
        <taxon>Capsiceae</taxon>
        <taxon>Capsicum</taxon>
    </lineage>
</organism>
<reference evidence="5 6" key="1">
    <citation type="journal article" date="2017" name="Genome Biol.">
        <title>New reference genome sequences of hot pepper reveal the massive evolution of plant disease-resistance genes by retroduplication.</title>
        <authorList>
            <person name="Kim S."/>
            <person name="Park J."/>
            <person name="Yeom S.I."/>
            <person name="Kim Y.M."/>
            <person name="Seo E."/>
            <person name="Kim K.T."/>
            <person name="Kim M.S."/>
            <person name="Lee J.M."/>
            <person name="Cheong K."/>
            <person name="Shin H.S."/>
            <person name="Kim S.B."/>
            <person name="Han K."/>
            <person name="Lee J."/>
            <person name="Park M."/>
            <person name="Lee H.A."/>
            <person name="Lee H.Y."/>
            <person name="Lee Y."/>
            <person name="Oh S."/>
            <person name="Lee J.H."/>
            <person name="Choi E."/>
            <person name="Choi E."/>
            <person name="Lee S.E."/>
            <person name="Jeon J."/>
            <person name="Kim H."/>
            <person name="Choi G."/>
            <person name="Song H."/>
            <person name="Lee J."/>
            <person name="Lee S.C."/>
            <person name="Kwon J.K."/>
            <person name="Lee H.Y."/>
            <person name="Koo N."/>
            <person name="Hong Y."/>
            <person name="Kim R.W."/>
            <person name="Kang W.H."/>
            <person name="Huh J.H."/>
            <person name="Kang B.C."/>
            <person name="Yang T.J."/>
            <person name="Lee Y.H."/>
            <person name="Bennetzen J.L."/>
            <person name="Choi D."/>
        </authorList>
    </citation>
    <scope>NUCLEOTIDE SEQUENCE [LARGE SCALE GENOMIC DNA]</scope>
    <source>
        <strain evidence="6">cv. PBC81</strain>
    </source>
</reference>
<dbReference type="PANTHER" id="PTHR31623:SF17">
    <property type="entry name" value="F21J9.9"/>
    <property type="match status" value="1"/>
</dbReference>
<dbReference type="EMBL" id="MLFT02000011">
    <property type="protein sequence ID" value="PHT33423.1"/>
    <property type="molecule type" value="Genomic_DNA"/>
</dbReference>
<dbReference type="PROSITE" id="PS51831">
    <property type="entry name" value="HD"/>
    <property type="match status" value="1"/>
</dbReference>
<evidence type="ECO:0000313" key="5">
    <source>
        <dbReference type="EMBL" id="PHT33423.1"/>
    </source>
</evidence>
<name>A0A2G2VKE2_CAPBA</name>
<dbReference type="SMART" id="SM00471">
    <property type="entry name" value="HDc"/>
    <property type="match status" value="1"/>
</dbReference>
<dbReference type="FunFam" id="1.10.3210.10:FF:000016">
    <property type="entry name" value="HD domain-containing protein 2"/>
    <property type="match status" value="1"/>
</dbReference>
<dbReference type="Gene3D" id="3.30.559.10">
    <property type="entry name" value="Chloramphenicol acetyltransferase-like domain"/>
    <property type="match status" value="2"/>
</dbReference>
<keyword evidence="2" id="KW-0808">Transferase</keyword>
<dbReference type="Proteomes" id="UP000224567">
    <property type="component" value="Unassembled WGS sequence"/>
</dbReference>
<sequence length="646" mass="71632">MMAIKANPNPLSLSYSSTPFNRISIKKIHFLHHSQCRNLALGCSKNPISGSLNLDPIFSGSGSGSSKLDCLNDSVDAASTSASNAIDFLTLCHSLKTTKRKGWVNHAIKGSESIADHMYRMSLMALIAGDLPGVNRERCIKMAIVHDIAEAIVGDITPSDGVPKAEKSRREQAALTEMCEVLGGGMRAEEIKELWQEYENNASLEANLVKDFDKVEMILQALEYESEHGKVLDEFFLSTAGKFQTEIGKSWAAEIHSRRNARLADNNFTSIHSRSDKLKTSLSHALTKFYPLSGRLVADSSSHVNCNDEGIPYVEAIAKCSLSEFLVDPVPNELNKFIPCDLHDGKDVCLLVQANFFQCGGMAIGIAISHKIADALSTFMFINSWGAIARGNVDDDVPCPRFDSSILFPPRDTSEFKSSITIGKDNHNIVTKRFVFSSSKISALREKYTEKASEGMRPPSRIEALSAFLWTRLMASIHAERDQTKTYGIVHTVNLRTRSNPPLPESLFGNIMHVVVTVPAKEERDFELVRKVRESIQNINSEFVSDLRKNDQKHLNSLKDKVNEQRKGELVLFNFTSLCRLPLYKADFGWGKPIWVGSASLVLKDVVGFLDTKSGDGIEAWVNLKQEDMATFEADKELLSWCGDSS</sequence>
<protein>
    <submittedName>
        <fullName evidence="5">HD domain-containing protein 2</fullName>
    </submittedName>
</protein>
<evidence type="ECO:0000259" key="4">
    <source>
        <dbReference type="PROSITE" id="PS51831"/>
    </source>
</evidence>
<keyword evidence="3" id="KW-0012">Acyltransferase</keyword>
<feature type="domain" description="HD" evidence="4">
    <location>
        <begin position="114"/>
        <end position="218"/>
    </location>
</feature>
<keyword evidence="6" id="KW-1185">Reference proteome</keyword>
<dbReference type="PANTHER" id="PTHR31623">
    <property type="entry name" value="F21J9.9"/>
    <property type="match status" value="1"/>
</dbReference>
<evidence type="ECO:0000313" key="6">
    <source>
        <dbReference type="Proteomes" id="UP000224567"/>
    </source>
</evidence>
<dbReference type="STRING" id="33114.A0A2G2VKE2"/>
<dbReference type="InterPro" id="IPR003607">
    <property type="entry name" value="HD/PDEase_dom"/>
</dbReference>
<dbReference type="Pfam" id="PF02458">
    <property type="entry name" value="Transferase"/>
    <property type="match status" value="1"/>
</dbReference>
<dbReference type="GO" id="GO:0016746">
    <property type="term" value="F:acyltransferase activity"/>
    <property type="evidence" value="ECO:0007669"/>
    <property type="project" value="UniProtKB-KW"/>
</dbReference>
<dbReference type="OrthoDB" id="671439at2759"/>